<dbReference type="AlphaFoldDB" id="A0A4P2VXQ1"/>
<feature type="transmembrane region" description="Helical" evidence="8">
    <location>
        <begin position="12"/>
        <end position="27"/>
    </location>
</feature>
<dbReference type="KEGG" id="sbf:JCM31447_22420"/>
<accession>A0A4P2VXQ1</accession>
<protein>
    <submittedName>
        <fullName evidence="9">Branched-chain amino acid ABC transporter permease</fullName>
    </submittedName>
</protein>
<dbReference type="GO" id="GO:0005886">
    <property type="term" value="C:plasma membrane"/>
    <property type="evidence" value="ECO:0007669"/>
    <property type="project" value="UniProtKB-SubCell"/>
</dbReference>
<dbReference type="Pfam" id="PF03591">
    <property type="entry name" value="AzlC"/>
    <property type="match status" value="1"/>
</dbReference>
<dbReference type="OrthoDB" id="9803444at2"/>
<keyword evidence="5 8" id="KW-0812">Transmembrane</keyword>
<evidence type="ECO:0000313" key="10">
    <source>
        <dbReference type="Proteomes" id="UP000291236"/>
    </source>
</evidence>
<feature type="transmembrane region" description="Helical" evidence="8">
    <location>
        <begin position="122"/>
        <end position="145"/>
    </location>
</feature>
<evidence type="ECO:0000256" key="2">
    <source>
        <dbReference type="ARBA" id="ARBA00010735"/>
    </source>
</evidence>
<evidence type="ECO:0000256" key="1">
    <source>
        <dbReference type="ARBA" id="ARBA00004651"/>
    </source>
</evidence>
<gene>
    <name evidence="9" type="ORF">JCM31447_22420</name>
</gene>
<dbReference type="GO" id="GO:1903785">
    <property type="term" value="P:L-valine transmembrane transport"/>
    <property type="evidence" value="ECO:0007669"/>
    <property type="project" value="TreeGrafter"/>
</dbReference>
<proteinExistence type="inferred from homology"/>
<keyword evidence="6 8" id="KW-1133">Transmembrane helix</keyword>
<dbReference type="Proteomes" id="UP000291236">
    <property type="component" value="Chromosome"/>
</dbReference>
<comment type="similarity">
    <text evidence="2">Belongs to the AzlC family.</text>
</comment>
<reference evidence="9 10" key="1">
    <citation type="submission" date="2018-12" db="EMBL/GenBank/DDBJ databases">
        <title>Rubrispira sanarue gen. nov., sp., nov., a member of the order Silvanigrellales, isolated from a brackish lake in Hamamatsu Japan.</title>
        <authorList>
            <person name="Maejima Y."/>
            <person name="Iino T."/>
            <person name="Muraguchi Y."/>
            <person name="Fukuda K."/>
            <person name="Nojiri H."/>
            <person name="Ohkuma M."/>
            <person name="Moriuchi R."/>
            <person name="Dohra H."/>
            <person name="Kimbara K."/>
            <person name="Shintani M."/>
        </authorList>
    </citation>
    <scope>NUCLEOTIDE SEQUENCE [LARGE SCALE GENOMIC DNA]</scope>
    <source>
        <strain evidence="9 10">RF1110005</strain>
    </source>
</reference>
<dbReference type="PANTHER" id="PTHR34979">
    <property type="entry name" value="INNER MEMBRANE PROTEIN YGAZ"/>
    <property type="match status" value="1"/>
</dbReference>
<evidence type="ECO:0000256" key="8">
    <source>
        <dbReference type="SAM" id="Phobius"/>
    </source>
</evidence>
<keyword evidence="7 8" id="KW-0472">Membrane</keyword>
<evidence type="ECO:0000256" key="7">
    <source>
        <dbReference type="ARBA" id="ARBA00023136"/>
    </source>
</evidence>
<keyword evidence="10" id="KW-1185">Reference proteome</keyword>
<evidence type="ECO:0000256" key="4">
    <source>
        <dbReference type="ARBA" id="ARBA00022475"/>
    </source>
</evidence>
<dbReference type="EMBL" id="AP019368">
    <property type="protein sequence ID" value="BBH53792.1"/>
    <property type="molecule type" value="Genomic_DNA"/>
</dbReference>
<keyword evidence="3" id="KW-0813">Transport</keyword>
<dbReference type="RefSeq" id="WP_130610363.1">
    <property type="nucleotide sequence ID" value="NZ_AP019368.1"/>
</dbReference>
<evidence type="ECO:0000256" key="6">
    <source>
        <dbReference type="ARBA" id="ARBA00022989"/>
    </source>
</evidence>
<dbReference type="InterPro" id="IPR011606">
    <property type="entry name" value="Brnchd-chn_aa_trnsp_permease"/>
</dbReference>
<dbReference type="PANTHER" id="PTHR34979:SF1">
    <property type="entry name" value="INNER MEMBRANE PROTEIN YGAZ"/>
    <property type="match status" value="1"/>
</dbReference>
<sequence>MFGEALRDSKAAAFGYIPLAMAFGVLFQSLDLHWIYAILMSFLVYAGSAQFIAIPLLANQGSLLSLSIATFLVNMRHIFYGLAFLEKLQFNKYLKGYLIFGLTDESYAIICAKKYHDKWYEFYIIIFCHIYWVLGTFLGIFLHNYLNGVNFNFLFFSLVTLFAILTVDAYKFTRDHFSLIVGVLSYLFFRYLEIKEHLFFSMLVSFFILLVKNYKENIMEKKNVLEQ</sequence>
<evidence type="ECO:0000256" key="3">
    <source>
        <dbReference type="ARBA" id="ARBA00022448"/>
    </source>
</evidence>
<keyword evidence="4" id="KW-1003">Cell membrane</keyword>
<feature type="transmembrane region" description="Helical" evidence="8">
    <location>
        <begin position="63"/>
        <end position="85"/>
    </location>
</feature>
<evidence type="ECO:0000313" key="9">
    <source>
        <dbReference type="EMBL" id="BBH53792.1"/>
    </source>
</evidence>
<name>A0A4P2VXQ1_FLUSA</name>
<evidence type="ECO:0000256" key="5">
    <source>
        <dbReference type="ARBA" id="ARBA00022692"/>
    </source>
</evidence>
<feature type="transmembrane region" description="Helical" evidence="8">
    <location>
        <begin position="151"/>
        <end position="170"/>
    </location>
</feature>
<comment type="subcellular location">
    <subcellularLocation>
        <location evidence="1">Cell membrane</location>
        <topology evidence="1">Multi-pass membrane protein</topology>
    </subcellularLocation>
</comment>
<feature type="transmembrane region" description="Helical" evidence="8">
    <location>
        <begin position="34"/>
        <end position="57"/>
    </location>
</feature>
<feature type="transmembrane region" description="Helical" evidence="8">
    <location>
        <begin position="198"/>
        <end position="214"/>
    </location>
</feature>
<organism evidence="9 10">
    <name type="scientific">Fluviispira sanaruensis</name>
    <dbReference type="NCBI Taxonomy" id="2493639"/>
    <lineage>
        <taxon>Bacteria</taxon>
        <taxon>Pseudomonadati</taxon>
        <taxon>Bdellovibrionota</taxon>
        <taxon>Oligoflexia</taxon>
        <taxon>Silvanigrellales</taxon>
        <taxon>Silvanigrellaceae</taxon>
        <taxon>Fluviispira</taxon>
    </lineage>
</organism>